<name>A0A0W0SHJ4_9GAMM</name>
<evidence type="ECO:0000313" key="1">
    <source>
        <dbReference type="EMBL" id="KTC82910.1"/>
    </source>
</evidence>
<dbReference type="EMBL" id="LNXW01000006">
    <property type="protein sequence ID" value="KTC82910.1"/>
    <property type="molecule type" value="Genomic_DNA"/>
</dbReference>
<accession>A0A0W0SHJ4</accession>
<evidence type="ECO:0000313" key="2">
    <source>
        <dbReference type="Proteomes" id="UP000054921"/>
    </source>
</evidence>
<dbReference type="OrthoDB" id="9122127at2"/>
<dbReference type="Pfam" id="PF21205">
    <property type="entry name" value="Rep3_C"/>
    <property type="match status" value="1"/>
</dbReference>
<dbReference type="GeneID" id="93294404"/>
<dbReference type="AlphaFoldDB" id="A0A0W0SHJ4"/>
<dbReference type="PATRIC" id="fig|28084.5.peg.145"/>
<protein>
    <submittedName>
        <fullName evidence="1">Initiator Replication protein</fullName>
    </submittedName>
</protein>
<gene>
    <name evidence="1" type="ORF">Lche_0133</name>
</gene>
<sequence>MFAEKTIRKHVTIIHAYSLMSVLQRKIVNVLLYEAIKGDGRINNHQNSVAVECNMPFSKLLKAVKFNSNNTQYLKESIDGLASLKIEWNLLKDKVPTDISFLNLRVLHGAPTFYQDNTINFSFHKIMLDLLVNPSIYGTIDVDLQSEFESKYGHALYENSTRFINLQKNKIISLDTFRKILGVPEDKYPSMRELTRNVISPSLEEVNDRANFAVSLDPIRVGRKITGFEVLVKNKKNTIISEVSCIDRENEQIHKEIKSTFGILNESILENIINNYSEEYIQEKINYTKKYAKKERTGFYPIPYFISALKHDYKFKEEPKPEVSQEKASNDEAEWEKKLFALQAELNHWEKLSGYTKAGDNQEHVKNMQKFVLEAQEKLKQHYLEKPIKMEAV</sequence>
<proteinExistence type="predicted"/>
<dbReference type="InterPro" id="IPR036388">
    <property type="entry name" value="WH-like_DNA-bd_sf"/>
</dbReference>
<dbReference type="STRING" id="28084.Lche_0133"/>
<organism evidence="1 2">
    <name type="scientific">Legionella cherrii</name>
    <dbReference type="NCBI Taxonomy" id="28084"/>
    <lineage>
        <taxon>Bacteria</taxon>
        <taxon>Pseudomonadati</taxon>
        <taxon>Pseudomonadota</taxon>
        <taxon>Gammaproteobacteria</taxon>
        <taxon>Legionellales</taxon>
        <taxon>Legionellaceae</taxon>
        <taxon>Legionella</taxon>
    </lineage>
</organism>
<dbReference type="Proteomes" id="UP000054921">
    <property type="component" value="Unassembled WGS sequence"/>
</dbReference>
<dbReference type="SUPFAM" id="SSF46785">
    <property type="entry name" value="Winged helix' DNA-binding domain"/>
    <property type="match status" value="1"/>
</dbReference>
<dbReference type="InterPro" id="IPR036390">
    <property type="entry name" value="WH_DNA-bd_sf"/>
</dbReference>
<reference evidence="1 2" key="1">
    <citation type="submission" date="2015-11" db="EMBL/GenBank/DDBJ databases">
        <title>Genomic analysis of 38 Legionella species identifies large and diverse effector repertoires.</title>
        <authorList>
            <person name="Burstein D."/>
            <person name="Amaro F."/>
            <person name="Zusman T."/>
            <person name="Lifshitz Z."/>
            <person name="Cohen O."/>
            <person name="Gilbert J.A."/>
            <person name="Pupko T."/>
            <person name="Shuman H.A."/>
            <person name="Segal G."/>
        </authorList>
    </citation>
    <scope>NUCLEOTIDE SEQUENCE [LARGE SCALE GENOMIC DNA]</scope>
    <source>
        <strain evidence="1 2">ORW</strain>
    </source>
</reference>
<comment type="caution">
    <text evidence="1">The sequence shown here is derived from an EMBL/GenBank/DDBJ whole genome shotgun (WGS) entry which is preliminary data.</text>
</comment>
<dbReference type="Gene3D" id="1.10.10.10">
    <property type="entry name" value="Winged helix-like DNA-binding domain superfamily/Winged helix DNA-binding domain"/>
    <property type="match status" value="2"/>
</dbReference>
<dbReference type="RefSeq" id="WP_014845020.1">
    <property type="nucleotide sequence ID" value="NZ_LNXW01000006.1"/>
</dbReference>